<evidence type="ECO:0000256" key="3">
    <source>
        <dbReference type="ARBA" id="ARBA00022729"/>
    </source>
</evidence>
<dbReference type="NCBIfam" id="NF002939">
    <property type="entry name" value="PRK03598.1"/>
    <property type="match status" value="1"/>
</dbReference>
<dbReference type="InterPro" id="IPR050465">
    <property type="entry name" value="UPF0194_transport"/>
</dbReference>
<accession>A0ABP9UHY4</accession>
<dbReference type="Gene3D" id="1.10.287.470">
    <property type="entry name" value="Helix hairpin bin"/>
    <property type="match status" value="2"/>
</dbReference>
<gene>
    <name evidence="8" type="primary">ybhG</name>
    <name evidence="8" type="ORF">Hsar01_00478</name>
</gene>
<sequence length="329" mass="35384">MNRKIILPVVILLAAGTGAYLFFRHREAEDAPVVLYGNVDIRSVDLGFRVSGRIAEVLKDEGDEVKSGESLAHLDPAPFEASLASAQAALQAAEADEALKRAGYRQEDIDQARASLGQAKAQLDSATITFERQSKLVEKGAVARQTYDDAAAARDVAEQQVKVAAANLARLEAGFRQEEIEAAAANTAKARAAVKTAEIQLADTELTAPADGILLTRAQEPGAIVPSGSTILTLSLEKPVWVRAYLPEAQLGNFPPGTELRLFSDSRPDQAYHGHVGFVSPRAEFTPKPVETEELRTSLVYRMRVIVDDADGSLRQGMPVTLKADVSEP</sequence>
<protein>
    <submittedName>
        <fullName evidence="8">UPF0194 membrane protein YbhG</fullName>
    </submittedName>
</protein>
<name>A0ABP9UHY4_9BACT</name>
<dbReference type="InterPro" id="IPR059052">
    <property type="entry name" value="HH_YbhG-like"/>
</dbReference>
<feature type="domain" description="CusB-like beta-barrel" evidence="7">
    <location>
        <begin position="239"/>
        <end position="323"/>
    </location>
</feature>
<keyword evidence="4" id="KW-0574">Periplasm</keyword>
<dbReference type="Gene3D" id="2.40.30.170">
    <property type="match status" value="1"/>
</dbReference>
<comment type="caution">
    <text evidence="8">The sequence shown here is derived from an EMBL/GenBank/DDBJ whole genome shotgun (WGS) entry which is preliminary data.</text>
</comment>
<dbReference type="RefSeq" id="WP_353565426.1">
    <property type="nucleotide sequence ID" value="NZ_BAABRI010000002.1"/>
</dbReference>
<dbReference type="SUPFAM" id="SSF111369">
    <property type="entry name" value="HlyD-like secretion proteins"/>
    <property type="match status" value="3"/>
</dbReference>
<keyword evidence="3" id="KW-0732">Signal</keyword>
<dbReference type="EMBL" id="BAABRI010000002">
    <property type="protein sequence ID" value="GAA5481271.1"/>
    <property type="molecule type" value="Genomic_DNA"/>
</dbReference>
<evidence type="ECO:0000256" key="5">
    <source>
        <dbReference type="ARBA" id="ARBA00023054"/>
    </source>
</evidence>
<keyword evidence="5" id="KW-0175">Coiled coil</keyword>
<dbReference type="PANTHER" id="PTHR32347:SF29">
    <property type="entry name" value="UPF0194 MEMBRANE PROTEIN YBHG"/>
    <property type="match status" value="1"/>
</dbReference>
<feature type="domain" description="YbhG-like alpha-helical hairpin" evidence="6">
    <location>
        <begin position="74"/>
        <end position="203"/>
    </location>
</feature>
<dbReference type="Pfam" id="PF25954">
    <property type="entry name" value="Beta-barrel_RND_2"/>
    <property type="match status" value="1"/>
</dbReference>
<evidence type="ECO:0000256" key="2">
    <source>
        <dbReference type="ARBA" id="ARBA00010602"/>
    </source>
</evidence>
<comment type="subcellular location">
    <subcellularLocation>
        <location evidence="1">Periplasm</location>
    </subcellularLocation>
</comment>
<proteinExistence type="inferred from homology"/>
<keyword evidence="9" id="KW-1185">Reference proteome</keyword>
<dbReference type="PANTHER" id="PTHR32347">
    <property type="entry name" value="EFFLUX SYSTEM COMPONENT YKNX-RELATED"/>
    <property type="match status" value="1"/>
</dbReference>
<dbReference type="InterPro" id="IPR058792">
    <property type="entry name" value="Beta-barrel_RND_2"/>
</dbReference>
<dbReference type="Gene3D" id="2.40.50.100">
    <property type="match status" value="1"/>
</dbReference>
<evidence type="ECO:0000259" key="7">
    <source>
        <dbReference type="Pfam" id="PF25954"/>
    </source>
</evidence>
<dbReference type="Proteomes" id="UP001476282">
    <property type="component" value="Unassembled WGS sequence"/>
</dbReference>
<evidence type="ECO:0000256" key="1">
    <source>
        <dbReference type="ARBA" id="ARBA00004418"/>
    </source>
</evidence>
<evidence type="ECO:0000256" key="4">
    <source>
        <dbReference type="ARBA" id="ARBA00022764"/>
    </source>
</evidence>
<comment type="similarity">
    <text evidence="2">Belongs to the UPF0194 family.</text>
</comment>
<evidence type="ECO:0000259" key="6">
    <source>
        <dbReference type="Pfam" id="PF25881"/>
    </source>
</evidence>
<reference evidence="8 9" key="1">
    <citation type="submission" date="2024-02" db="EMBL/GenBank/DDBJ databases">
        <title>Haloferula sargassicola NBRC 104335.</title>
        <authorList>
            <person name="Ichikawa N."/>
            <person name="Katano-Makiyama Y."/>
            <person name="Hidaka K."/>
        </authorList>
    </citation>
    <scope>NUCLEOTIDE SEQUENCE [LARGE SCALE GENOMIC DNA]</scope>
    <source>
        <strain evidence="8 9">NBRC 104335</strain>
    </source>
</reference>
<evidence type="ECO:0000313" key="9">
    <source>
        <dbReference type="Proteomes" id="UP001476282"/>
    </source>
</evidence>
<dbReference type="Pfam" id="PF25881">
    <property type="entry name" value="HH_YBHG"/>
    <property type="match status" value="1"/>
</dbReference>
<evidence type="ECO:0000313" key="8">
    <source>
        <dbReference type="EMBL" id="GAA5481271.1"/>
    </source>
</evidence>
<organism evidence="8 9">
    <name type="scientific">Haloferula sargassicola</name>
    <dbReference type="NCBI Taxonomy" id="490096"/>
    <lineage>
        <taxon>Bacteria</taxon>
        <taxon>Pseudomonadati</taxon>
        <taxon>Verrucomicrobiota</taxon>
        <taxon>Verrucomicrobiia</taxon>
        <taxon>Verrucomicrobiales</taxon>
        <taxon>Verrucomicrobiaceae</taxon>
        <taxon>Haloferula</taxon>
    </lineage>
</organism>